<evidence type="ECO:0000313" key="2">
    <source>
        <dbReference type="EMBL" id="NHC13005.1"/>
    </source>
</evidence>
<accession>A0ABX0GTC9</accession>
<protein>
    <submittedName>
        <fullName evidence="2">Uncharacterized protein</fullName>
    </submittedName>
</protein>
<dbReference type="Proteomes" id="UP000800981">
    <property type="component" value="Unassembled WGS sequence"/>
</dbReference>
<feature type="chain" id="PRO_5046089244" evidence="1">
    <location>
        <begin position="19"/>
        <end position="719"/>
    </location>
</feature>
<dbReference type="RefSeq" id="WP_166278298.1">
    <property type="nucleotide sequence ID" value="NZ_JAANNP010000001.1"/>
</dbReference>
<keyword evidence="1" id="KW-0732">Signal</keyword>
<comment type="caution">
    <text evidence="2">The sequence shown here is derived from an EMBL/GenBank/DDBJ whole genome shotgun (WGS) entry which is preliminary data.</text>
</comment>
<gene>
    <name evidence="2" type="ORF">G9H71_04340</name>
</gene>
<sequence length="719" mass="73077">MGLALTALLPVQATPAGAATAEDVRTSTAAVEPAGSTYSPLDTVRVLDTREGTGARPGLVGAGEAVTLKVTGPAESGMAPAGATAVVLNVIAVGPTQATYVSVFPTGQADGPRTSSLNVSTGQTRANLVTVKVAADGTVQLYNDRGAVHLVADLQGYYSTSSTGAFLPTDPKRVVDTRAGIGLDVPVAKIGPGGTLRVRLGAPQAIVLNVTVTNVTEQTYVSVYSSMSPGRAQDGRAPEFSNINVGPGGTVANQVIAKVDADGYLTFYNAAGTVDIVADMVGSYTQFEDGVYVPGAPRRVLDTRDGTGSSAARVGPGGTLRLQVTGPAGSGLAPVGTKAVVLNLTATNVSALTYVSAYPSGSANGPGTSSLNVDAGETAPNHVTVKVAADGSITLYNSAGSVDLVADLQGAYVPADTSASPPGLTIASSYFEKDTITAGDLVHQVVTLTGPAPKGGFFIFTSGVSDRGYRYTGGSNYRVPAGQTTLRFPVHFGPVLTRVTWSIEQVCNGCTTAVSPSITVLPLDPAEIAIKRVTPSKPVAARRERLSLTIELTAPARPGGTTVDLDFGDVCCTSVTLDIPLVATVPGGRTSVTIPFQVIDAPAEPSLQLLGATTRLSRFRTLLLVASPGFLLHGNLVDPATSRATSWVGLGSPRSVDTVVALSSEAPWITVPPSVTVPAGAEGAFFPSTVDVGASGGAPSGRIFATLDGTTVSSRVFLR</sequence>
<dbReference type="EMBL" id="JAANNP010000001">
    <property type="protein sequence ID" value="NHC13005.1"/>
    <property type="molecule type" value="Genomic_DNA"/>
</dbReference>
<evidence type="ECO:0000313" key="3">
    <source>
        <dbReference type="Proteomes" id="UP000800981"/>
    </source>
</evidence>
<evidence type="ECO:0000256" key="1">
    <source>
        <dbReference type="SAM" id="SignalP"/>
    </source>
</evidence>
<proteinExistence type="predicted"/>
<feature type="signal peptide" evidence="1">
    <location>
        <begin position="1"/>
        <end position="18"/>
    </location>
</feature>
<reference evidence="2 3" key="1">
    <citation type="submission" date="2020-03" db="EMBL/GenBank/DDBJ databases">
        <title>Two novel Motilibacter sp.</title>
        <authorList>
            <person name="Liu S."/>
        </authorList>
    </citation>
    <scope>NUCLEOTIDE SEQUENCE [LARGE SCALE GENOMIC DNA]</scope>
    <source>
        <strain evidence="2 3">E257</strain>
    </source>
</reference>
<name>A0ABX0GTC9_9ACTN</name>
<keyword evidence="3" id="KW-1185">Reference proteome</keyword>
<organism evidence="2 3">
    <name type="scientific">Motilibacter deserti</name>
    <dbReference type="NCBI Taxonomy" id="2714956"/>
    <lineage>
        <taxon>Bacteria</taxon>
        <taxon>Bacillati</taxon>
        <taxon>Actinomycetota</taxon>
        <taxon>Actinomycetes</taxon>
        <taxon>Motilibacterales</taxon>
        <taxon>Motilibacteraceae</taxon>
        <taxon>Motilibacter</taxon>
    </lineage>
</organism>